<protein>
    <submittedName>
        <fullName evidence="1">Uncharacterized protein</fullName>
    </submittedName>
</protein>
<dbReference type="Proteomes" id="UP000790709">
    <property type="component" value="Unassembled WGS sequence"/>
</dbReference>
<evidence type="ECO:0000313" key="1">
    <source>
        <dbReference type="EMBL" id="KAH7927843.1"/>
    </source>
</evidence>
<comment type="caution">
    <text evidence="1">The sequence shown here is derived from an EMBL/GenBank/DDBJ whole genome shotgun (WGS) entry which is preliminary data.</text>
</comment>
<organism evidence="1 2">
    <name type="scientific">Leucogyrophana mollusca</name>
    <dbReference type="NCBI Taxonomy" id="85980"/>
    <lineage>
        <taxon>Eukaryota</taxon>
        <taxon>Fungi</taxon>
        <taxon>Dikarya</taxon>
        <taxon>Basidiomycota</taxon>
        <taxon>Agaricomycotina</taxon>
        <taxon>Agaricomycetes</taxon>
        <taxon>Agaricomycetidae</taxon>
        <taxon>Boletales</taxon>
        <taxon>Boletales incertae sedis</taxon>
        <taxon>Leucogyrophana</taxon>
    </lineage>
</organism>
<proteinExistence type="predicted"/>
<sequence>MWDPSSSPDRDATVPVLQGVAVQAQEQIDQELETLARRMRALRAQRNTFSPISTLPPGLLETIFMYSSCPPHPNYHRRIYVDTHTPWVWTTVTHVCRHWRQVALSRPSLWTTLTFTPAWSEAMLARSKMGPLVIDVDLTNKGPKVINAVSKALKHAARVRELRLVASKEIIEGLTRPLTTAAPALESLALLNTLAVGNSDPAGTGFLPVTLFSGGTPRLRRVEMLGCAIAWSSPLLAGLVELDISYLAVSRPTVTEFITTLSRMPALRTLSLEDALPLLPSTATASSIATKGSVPQVNLPTLTRLHLAGSVLECAHLLAHLNYPANAALSLKCKGPGTFETNFPCLLPYVSSIGGGTDVDNSSSSGAEAVTLRSMAICTGPCNGSRVMLIRCSTSDSPPSEVSWPFPDKNHWSDAVQLALEIAWQTPSNLEPISCICHVLPLSNVRSIHVNGRTELPEAFWLDSLSSACALETLTLTGSDVSGLVEVLARDGPEACNGLAGTIQTRTIFAPALTALELEDVEFDGANDVGLGRRGVKPMDLRDALIVRANRGVNIQKLGMSNCHHLCERDAGLLGEVVVDFHWDGVERCDGNSEEGGEEDEDDMFLDGSTGSCDDSDDNASFSLGWSYPGGW</sequence>
<reference evidence="1" key="1">
    <citation type="journal article" date="2021" name="New Phytol.">
        <title>Evolutionary innovations through gain and loss of genes in the ectomycorrhizal Boletales.</title>
        <authorList>
            <person name="Wu G."/>
            <person name="Miyauchi S."/>
            <person name="Morin E."/>
            <person name="Kuo A."/>
            <person name="Drula E."/>
            <person name="Varga T."/>
            <person name="Kohler A."/>
            <person name="Feng B."/>
            <person name="Cao Y."/>
            <person name="Lipzen A."/>
            <person name="Daum C."/>
            <person name="Hundley H."/>
            <person name="Pangilinan J."/>
            <person name="Johnson J."/>
            <person name="Barry K."/>
            <person name="LaButti K."/>
            <person name="Ng V."/>
            <person name="Ahrendt S."/>
            <person name="Min B."/>
            <person name="Choi I.G."/>
            <person name="Park H."/>
            <person name="Plett J.M."/>
            <person name="Magnuson J."/>
            <person name="Spatafora J.W."/>
            <person name="Nagy L.G."/>
            <person name="Henrissat B."/>
            <person name="Grigoriev I.V."/>
            <person name="Yang Z.L."/>
            <person name="Xu J."/>
            <person name="Martin F.M."/>
        </authorList>
    </citation>
    <scope>NUCLEOTIDE SEQUENCE</scope>
    <source>
        <strain evidence="1">KUC20120723A-06</strain>
    </source>
</reference>
<dbReference type="EMBL" id="MU266360">
    <property type="protein sequence ID" value="KAH7927843.1"/>
    <property type="molecule type" value="Genomic_DNA"/>
</dbReference>
<name>A0ACB8BRG2_9AGAM</name>
<accession>A0ACB8BRG2</accession>
<gene>
    <name evidence="1" type="ORF">BV22DRAFT_244718</name>
</gene>
<keyword evidence="2" id="KW-1185">Reference proteome</keyword>
<evidence type="ECO:0000313" key="2">
    <source>
        <dbReference type="Proteomes" id="UP000790709"/>
    </source>
</evidence>